<evidence type="ECO:0000313" key="3">
    <source>
        <dbReference type="Proteomes" id="UP000003919"/>
    </source>
</evidence>
<dbReference type="AlphaFoldDB" id="A3HYK3"/>
<dbReference type="Pfam" id="PF13568">
    <property type="entry name" value="OMP_b-brl_2"/>
    <property type="match status" value="1"/>
</dbReference>
<keyword evidence="3" id="KW-1185">Reference proteome</keyword>
<dbReference type="Proteomes" id="UP000003919">
    <property type="component" value="Unassembled WGS sequence"/>
</dbReference>
<protein>
    <recommendedName>
        <fullName evidence="1">Outer membrane protein beta-barrel domain-containing protein</fullName>
    </recommendedName>
</protein>
<feature type="domain" description="Outer membrane protein beta-barrel" evidence="1">
    <location>
        <begin position="21"/>
        <end position="156"/>
    </location>
</feature>
<dbReference type="HOGENOM" id="CLU_082049_4_2_10"/>
<name>A3HYK3_9BACT</name>
<dbReference type="RefSeq" id="WP_008198945.1">
    <property type="nucleotide sequence ID" value="NZ_CM001023.1"/>
</dbReference>
<dbReference type="STRING" id="388413.ALPR1_05435"/>
<evidence type="ECO:0000259" key="1">
    <source>
        <dbReference type="Pfam" id="PF13568"/>
    </source>
</evidence>
<accession>A3HYK3</accession>
<dbReference type="OrthoDB" id="947434at2"/>
<proteinExistence type="predicted"/>
<reference evidence="2 3" key="1">
    <citation type="journal article" date="2011" name="J. Bacteriol.">
        <title>Complete genome sequence of Algoriphagus sp. PR1, bacterial prey of a colony-forming choanoflagellate.</title>
        <authorList>
            <person name="Alegado R.A."/>
            <person name="Ferriera S."/>
            <person name="Nusbaum C."/>
            <person name="Young S.K."/>
            <person name="Zeng Q."/>
            <person name="Imamovic A."/>
            <person name="Fairclough S.R."/>
            <person name="King N."/>
        </authorList>
    </citation>
    <scope>NUCLEOTIDE SEQUENCE [LARGE SCALE GENOMIC DNA]</scope>
    <source>
        <strain evidence="2 3">PR1</strain>
    </source>
</reference>
<dbReference type="InterPro" id="IPR025665">
    <property type="entry name" value="Beta-barrel_OMP_2"/>
</dbReference>
<evidence type="ECO:0000313" key="2">
    <source>
        <dbReference type="EMBL" id="EAZ80339.1"/>
    </source>
</evidence>
<sequence>MKYFLPLIIFSILSLESFGQAGIRAGMSSGNFTNSNYKAMLGIHGGVYYRAELGFISIEPGVQFAQRGSKRNDGQTGKVITERLNYVDAPLLFRINFLPEVHLFVGPQASFLISRKYEFEGDVDTNSEAFPKTEFGGVGGIGVSFPYGVNFQVSFDIAKTDLGDYYPDKRNKVLKLSLAFDLY</sequence>
<comment type="caution">
    <text evidence="2">The sequence shown here is derived from an EMBL/GenBank/DDBJ whole genome shotgun (WGS) entry which is preliminary data.</text>
</comment>
<organism evidence="2 3">
    <name type="scientific">Algoriphagus machipongonensis</name>
    <dbReference type="NCBI Taxonomy" id="388413"/>
    <lineage>
        <taxon>Bacteria</taxon>
        <taxon>Pseudomonadati</taxon>
        <taxon>Bacteroidota</taxon>
        <taxon>Cytophagia</taxon>
        <taxon>Cytophagales</taxon>
        <taxon>Cyclobacteriaceae</taxon>
        <taxon>Algoriphagus</taxon>
    </lineage>
</organism>
<dbReference type="EMBL" id="AAXU02000001">
    <property type="protein sequence ID" value="EAZ80339.1"/>
    <property type="molecule type" value="Genomic_DNA"/>
</dbReference>
<gene>
    <name evidence="2" type="ORF">ALPR1_05435</name>
</gene>